<evidence type="ECO:0008006" key="3">
    <source>
        <dbReference type="Google" id="ProtNLM"/>
    </source>
</evidence>
<comment type="caution">
    <text evidence="1">The sequence shown here is derived from an EMBL/GenBank/DDBJ whole genome shotgun (WGS) entry which is preliminary data.</text>
</comment>
<proteinExistence type="predicted"/>
<dbReference type="RefSeq" id="WP_146908645.1">
    <property type="nucleotide sequence ID" value="NZ_BJUS01000013.1"/>
</dbReference>
<dbReference type="Gene3D" id="3.30.420.240">
    <property type="match status" value="1"/>
</dbReference>
<protein>
    <recommendedName>
        <fullName evidence="3">Terminase</fullName>
    </recommendedName>
</protein>
<name>A0ABQ0U3G4_9GAMM</name>
<keyword evidence="2" id="KW-1185">Reference proteome</keyword>
<reference evidence="1 2" key="1">
    <citation type="submission" date="2019-07" db="EMBL/GenBank/DDBJ databases">
        <title>Whole genome shotgun sequence of Halomonas halophila NBRC 102604.</title>
        <authorList>
            <person name="Hosoyama A."/>
            <person name="Uohara A."/>
            <person name="Ohji S."/>
            <person name="Ichikawa N."/>
        </authorList>
    </citation>
    <scope>NUCLEOTIDE SEQUENCE [LARGE SCALE GENOMIC DNA]</scope>
    <source>
        <strain evidence="1 2">NBRC 102604</strain>
    </source>
</reference>
<evidence type="ECO:0000313" key="1">
    <source>
        <dbReference type="EMBL" id="GEK72947.1"/>
    </source>
</evidence>
<dbReference type="Gene3D" id="3.40.50.300">
    <property type="entry name" value="P-loop containing nucleotide triphosphate hydrolases"/>
    <property type="match status" value="1"/>
</dbReference>
<dbReference type="InterPro" id="IPR027417">
    <property type="entry name" value="P-loop_NTPase"/>
</dbReference>
<sequence>MNIVDFIEHDALTPGSFEGDTWEPWKAILSGAFGLPMDDERLALFKELSGDREAPTERVRELFVIAGRRSAKSNTAAAVAVYLATVGAEIDGLLDKLKPGERGVVQLVAVDRDQAKVLLGYIHGMFDASPSLNAMVTKRNAESIDLDNRVSIQVATNSFKSVRGRTAIAVLMDECAFFKDEHSASPDIELYRALVPALATTGGLLIGISSPYAKKGLLHQKWRKHYGQNSDILVIQGATTQFNPTIDRRVIDDAIEEDPEGAKSEWLGQFRDDISGFIQREVVERAMRTDPLEYGHVKGVKYFGFADPAGGGKDEFTMAIGHVEDETTVIDVVRGQRGTPAQIVAEYAELFKAYGVRKIVSDRFAGTWPADEFKKHGIECEQSASPKSQLYADALSRFNSGQVELPPDDKLVTQLCNLERRTSRGGRDSIDHPAGQHDDRANAVCGLLDVARGRRYVPISEWM</sequence>
<gene>
    <name evidence="1" type="ORF">HHA04nite_14910</name>
</gene>
<dbReference type="Proteomes" id="UP000321121">
    <property type="component" value="Unassembled WGS sequence"/>
</dbReference>
<organism evidence="1 2">
    <name type="scientific">Halomonas halophila</name>
    <dbReference type="NCBI Taxonomy" id="29573"/>
    <lineage>
        <taxon>Bacteria</taxon>
        <taxon>Pseudomonadati</taxon>
        <taxon>Pseudomonadota</taxon>
        <taxon>Gammaproteobacteria</taxon>
        <taxon>Oceanospirillales</taxon>
        <taxon>Halomonadaceae</taxon>
        <taxon>Halomonas</taxon>
    </lineage>
</organism>
<dbReference type="EMBL" id="BJUS01000013">
    <property type="protein sequence ID" value="GEK72947.1"/>
    <property type="molecule type" value="Genomic_DNA"/>
</dbReference>
<evidence type="ECO:0000313" key="2">
    <source>
        <dbReference type="Proteomes" id="UP000321121"/>
    </source>
</evidence>
<accession>A0ABQ0U3G4</accession>